<dbReference type="GO" id="GO:0016020">
    <property type="term" value="C:membrane"/>
    <property type="evidence" value="ECO:0007669"/>
    <property type="project" value="UniProtKB-SubCell"/>
</dbReference>
<evidence type="ECO:0000256" key="6">
    <source>
        <dbReference type="SAM" id="Phobius"/>
    </source>
</evidence>
<gene>
    <name evidence="7" type="ORF">BJ983_003246</name>
</gene>
<feature type="transmembrane region" description="Helical" evidence="6">
    <location>
        <begin position="36"/>
        <end position="54"/>
    </location>
</feature>
<dbReference type="SMART" id="SM01021">
    <property type="entry name" value="Bac_rhodopsin"/>
    <property type="match status" value="1"/>
</dbReference>
<name>A0A7Y9DX62_9PSEU</name>
<dbReference type="Gene3D" id="1.20.1070.10">
    <property type="entry name" value="Rhodopsin 7-helix transmembrane proteins"/>
    <property type="match status" value="1"/>
</dbReference>
<feature type="transmembrane region" description="Helical" evidence="6">
    <location>
        <begin position="214"/>
        <end position="233"/>
    </location>
</feature>
<feature type="transmembrane region" description="Helical" evidence="6">
    <location>
        <begin position="116"/>
        <end position="134"/>
    </location>
</feature>
<dbReference type="Proteomes" id="UP000535890">
    <property type="component" value="Unassembled WGS sequence"/>
</dbReference>
<feature type="transmembrane region" description="Helical" evidence="6">
    <location>
        <begin position="239"/>
        <end position="261"/>
    </location>
</feature>
<accession>A0A7Y9DX62</accession>
<feature type="transmembrane region" description="Helical" evidence="6">
    <location>
        <begin position="141"/>
        <end position="160"/>
    </location>
</feature>
<protein>
    <submittedName>
        <fullName evidence="7">Bacteriorhodopsin</fullName>
    </submittedName>
</protein>
<keyword evidence="8" id="KW-1185">Reference proteome</keyword>
<evidence type="ECO:0000256" key="2">
    <source>
        <dbReference type="ARBA" id="ARBA00008130"/>
    </source>
</evidence>
<comment type="similarity">
    <text evidence="2">Belongs to the archaeal/bacterial/fungal opsin family.</text>
</comment>
<evidence type="ECO:0000313" key="8">
    <source>
        <dbReference type="Proteomes" id="UP000535890"/>
    </source>
</evidence>
<evidence type="ECO:0000256" key="1">
    <source>
        <dbReference type="ARBA" id="ARBA00004141"/>
    </source>
</evidence>
<dbReference type="RefSeq" id="WP_179794728.1">
    <property type="nucleotide sequence ID" value="NZ_BAABHP010000014.1"/>
</dbReference>
<keyword evidence="3 6" id="KW-0812">Transmembrane</keyword>
<dbReference type="Pfam" id="PF01036">
    <property type="entry name" value="Bac_rhodopsin"/>
    <property type="match status" value="1"/>
</dbReference>
<comment type="subcellular location">
    <subcellularLocation>
        <location evidence="1">Membrane</location>
        <topology evidence="1">Multi-pass membrane protein</topology>
    </subcellularLocation>
</comment>
<evidence type="ECO:0000256" key="5">
    <source>
        <dbReference type="ARBA" id="ARBA00023136"/>
    </source>
</evidence>
<organism evidence="7 8">
    <name type="scientific">Actinomycetospora corticicola</name>
    <dbReference type="NCBI Taxonomy" id="663602"/>
    <lineage>
        <taxon>Bacteria</taxon>
        <taxon>Bacillati</taxon>
        <taxon>Actinomycetota</taxon>
        <taxon>Actinomycetes</taxon>
        <taxon>Pseudonocardiales</taxon>
        <taxon>Pseudonocardiaceae</taxon>
        <taxon>Actinomycetospora</taxon>
    </lineage>
</organism>
<proteinExistence type="inferred from homology"/>
<evidence type="ECO:0000313" key="7">
    <source>
        <dbReference type="EMBL" id="NYD37144.1"/>
    </source>
</evidence>
<sequence length="318" mass="33465">MIPTSVLGALPTAPPVDGEFASEVVYSSGVWHLIEYGFAVAGFALLAGAAYSVLGRHEVGTKYRTAVHGSALLQAVAALAYLGLFVSWHTGFDLVNGFYVPAADSRFNGGLRYADWSVTVPLLGVELLAVTTLAGKALSRARVVTIVSAFLMIITGFLGAEVFDNGTSATWLNIWAAVSTVFFLVMYAVLGKAVLDSRAGLSGSTFTSLLRSTIVLFSIFGAYPLLYLVQVLVTPNSNLVLWAVVVQLGFSFSDIIAKVGFGAMIHKVAKLRTAEDMNAGVQTHDEPVYVAHELQAAPRPAVATALAGANGHGPAGER</sequence>
<feature type="transmembrane region" description="Helical" evidence="6">
    <location>
        <begin position="66"/>
        <end position="88"/>
    </location>
</feature>
<keyword evidence="5 6" id="KW-0472">Membrane</keyword>
<evidence type="ECO:0000256" key="3">
    <source>
        <dbReference type="ARBA" id="ARBA00022692"/>
    </source>
</evidence>
<feature type="transmembrane region" description="Helical" evidence="6">
    <location>
        <begin position="172"/>
        <end position="194"/>
    </location>
</feature>
<dbReference type="EMBL" id="JACCBN010000001">
    <property type="protein sequence ID" value="NYD37144.1"/>
    <property type="molecule type" value="Genomic_DNA"/>
</dbReference>
<dbReference type="SUPFAM" id="SSF81321">
    <property type="entry name" value="Family A G protein-coupled receptor-like"/>
    <property type="match status" value="1"/>
</dbReference>
<comment type="caution">
    <text evidence="7">The sequence shown here is derived from an EMBL/GenBank/DDBJ whole genome shotgun (WGS) entry which is preliminary data.</text>
</comment>
<reference evidence="7 8" key="1">
    <citation type="submission" date="2020-07" db="EMBL/GenBank/DDBJ databases">
        <title>Sequencing the genomes of 1000 actinobacteria strains.</title>
        <authorList>
            <person name="Klenk H.-P."/>
        </authorList>
    </citation>
    <scope>NUCLEOTIDE SEQUENCE [LARGE SCALE GENOMIC DNA]</scope>
    <source>
        <strain evidence="7 8">DSM 45772</strain>
    </source>
</reference>
<evidence type="ECO:0000256" key="4">
    <source>
        <dbReference type="ARBA" id="ARBA00022989"/>
    </source>
</evidence>
<dbReference type="InterPro" id="IPR001425">
    <property type="entry name" value="Arc/bac/fun_rhodopsins"/>
</dbReference>
<keyword evidence="4 6" id="KW-1133">Transmembrane helix</keyword>
<dbReference type="PRINTS" id="PR00251">
    <property type="entry name" value="BACTRLOPSIN"/>
</dbReference>
<dbReference type="AlphaFoldDB" id="A0A7Y9DX62"/>